<reference evidence="2 3" key="3">
    <citation type="submission" date="2019-11" db="EMBL/GenBank/DDBJ databases">
        <title>A de novo genome assembly of a pear dwarfing rootstock.</title>
        <authorList>
            <person name="Wang F."/>
            <person name="Wang J."/>
            <person name="Li S."/>
            <person name="Zhang Y."/>
            <person name="Fang M."/>
            <person name="Ma L."/>
            <person name="Zhao Y."/>
            <person name="Jiang S."/>
        </authorList>
    </citation>
    <scope>NUCLEOTIDE SEQUENCE [LARGE SCALE GENOMIC DNA]</scope>
    <source>
        <strain evidence="2">S2</strain>
        <tissue evidence="2">Leaf</tissue>
    </source>
</reference>
<keyword evidence="3" id="KW-1185">Reference proteome</keyword>
<feature type="region of interest" description="Disordered" evidence="1">
    <location>
        <begin position="210"/>
        <end position="316"/>
    </location>
</feature>
<comment type="caution">
    <text evidence="2">The sequence shown here is derived from an EMBL/GenBank/DDBJ whole genome shotgun (WGS) entry which is preliminary data.</text>
</comment>
<feature type="compositionally biased region" description="Basic and acidic residues" evidence="1">
    <location>
        <begin position="291"/>
        <end position="316"/>
    </location>
</feature>
<reference evidence="2 3" key="1">
    <citation type="submission" date="2019-09" db="EMBL/GenBank/DDBJ databases">
        <authorList>
            <person name="Ou C."/>
        </authorList>
    </citation>
    <scope>NUCLEOTIDE SEQUENCE [LARGE SCALE GENOMIC DNA]</scope>
    <source>
        <strain evidence="2">S2</strain>
        <tissue evidence="2">Leaf</tissue>
    </source>
</reference>
<feature type="compositionally biased region" description="Polar residues" evidence="1">
    <location>
        <begin position="278"/>
        <end position="289"/>
    </location>
</feature>
<evidence type="ECO:0000313" key="3">
    <source>
        <dbReference type="Proteomes" id="UP000327157"/>
    </source>
</evidence>
<feature type="compositionally biased region" description="Low complexity" evidence="1">
    <location>
        <begin position="224"/>
        <end position="247"/>
    </location>
</feature>
<name>A0A5N5FSK3_9ROSA</name>
<evidence type="ECO:0000256" key="1">
    <source>
        <dbReference type="SAM" id="MobiDB-lite"/>
    </source>
</evidence>
<sequence>MAVESPKCLTAVDVSFTTEDCLQRGKSPPPLGSQNKAFKEEETFLDSLPSDSLGHVVSLASLFLGLLYHELNYSAPLKSFLYASFLQIFLCKCIKGLKITLYLSGAAKSRYVVDSSTYLPEKFPLACHFLELLDDVNNFIFHPYLSVPEGFTFVMFFTNVVRCQLDFDQGVPISFPSEVEASLNNLFWSSESNVLGDSSRIARRVRHDAMKHFRPRMMTPAKEATSTSPARRAKSARASASSSTPKPLEFLDITEASEEEWSNGETKSDEAAEESLATKESNNTTAKSNPKSRDHPQASLKKETEGEDSGRELSGKDSTRFKRVGLGLVPSFKILIPGPPHLVVFENGPSLVSPNLGPPWPMPITKLLCWQDMISDVVAIGVSIGSLVERLGELCDTMFGLRLEKKEKGVLDQFIKVNKLKRALEL</sequence>
<organism evidence="2 3">
    <name type="scientific">Pyrus ussuriensis x Pyrus communis</name>
    <dbReference type="NCBI Taxonomy" id="2448454"/>
    <lineage>
        <taxon>Eukaryota</taxon>
        <taxon>Viridiplantae</taxon>
        <taxon>Streptophyta</taxon>
        <taxon>Embryophyta</taxon>
        <taxon>Tracheophyta</taxon>
        <taxon>Spermatophyta</taxon>
        <taxon>Magnoliopsida</taxon>
        <taxon>eudicotyledons</taxon>
        <taxon>Gunneridae</taxon>
        <taxon>Pentapetalae</taxon>
        <taxon>rosids</taxon>
        <taxon>fabids</taxon>
        <taxon>Rosales</taxon>
        <taxon>Rosaceae</taxon>
        <taxon>Amygdaloideae</taxon>
        <taxon>Maleae</taxon>
        <taxon>Pyrus</taxon>
    </lineage>
</organism>
<dbReference type="AlphaFoldDB" id="A0A5N5FSK3"/>
<gene>
    <name evidence="2" type="ORF">D8674_005822</name>
</gene>
<accession>A0A5N5FSK3</accession>
<proteinExistence type="predicted"/>
<dbReference type="Proteomes" id="UP000327157">
    <property type="component" value="Chromosome 11"/>
</dbReference>
<dbReference type="EMBL" id="SMOL01000559">
    <property type="protein sequence ID" value="KAB2606105.1"/>
    <property type="molecule type" value="Genomic_DNA"/>
</dbReference>
<protein>
    <submittedName>
        <fullName evidence="2">Uncharacterized protein</fullName>
    </submittedName>
</protein>
<reference evidence="3" key="2">
    <citation type="submission" date="2019-10" db="EMBL/GenBank/DDBJ databases">
        <title>A de novo genome assembly of a pear dwarfing rootstock.</title>
        <authorList>
            <person name="Wang F."/>
            <person name="Wang J."/>
            <person name="Li S."/>
            <person name="Zhang Y."/>
            <person name="Fang M."/>
            <person name="Ma L."/>
            <person name="Zhao Y."/>
            <person name="Jiang S."/>
        </authorList>
    </citation>
    <scope>NUCLEOTIDE SEQUENCE [LARGE SCALE GENOMIC DNA]</scope>
</reference>
<evidence type="ECO:0000313" key="2">
    <source>
        <dbReference type="EMBL" id="KAB2606105.1"/>
    </source>
</evidence>